<protein>
    <submittedName>
        <fullName evidence="1">Uncharacterized protein</fullName>
    </submittedName>
</protein>
<accession>A0A9P4QQK1</accession>
<gene>
    <name evidence="1" type="ORF">EJ04DRAFT_77536</name>
</gene>
<dbReference type="EMBL" id="ML996254">
    <property type="protein sequence ID" value="KAF2729156.1"/>
    <property type="molecule type" value="Genomic_DNA"/>
</dbReference>
<evidence type="ECO:0000313" key="2">
    <source>
        <dbReference type="Proteomes" id="UP000799444"/>
    </source>
</evidence>
<dbReference type="AlphaFoldDB" id="A0A9P4QQK1"/>
<comment type="caution">
    <text evidence="1">The sequence shown here is derived from an EMBL/GenBank/DDBJ whole genome shotgun (WGS) entry which is preliminary data.</text>
</comment>
<evidence type="ECO:0000313" key="1">
    <source>
        <dbReference type="EMBL" id="KAF2729156.1"/>
    </source>
</evidence>
<proteinExistence type="predicted"/>
<name>A0A9P4QQK1_9PLEO</name>
<organism evidence="1 2">
    <name type="scientific">Polyplosphaeria fusca</name>
    <dbReference type="NCBI Taxonomy" id="682080"/>
    <lineage>
        <taxon>Eukaryota</taxon>
        <taxon>Fungi</taxon>
        <taxon>Dikarya</taxon>
        <taxon>Ascomycota</taxon>
        <taxon>Pezizomycotina</taxon>
        <taxon>Dothideomycetes</taxon>
        <taxon>Pleosporomycetidae</taxon>
        <taxon>Pleosporales</taxon>
        <taxon>Tetraplosphaeriaceae</taxon>
        <taxon>Polyplosphaeria</taxon>
    </lineage>
</organism>
<sequence>MAWLPSPIPQRELCRARLCAFASCARSRVPLAARIVSIGTRRTGWPHSQLHLDRSRTLNWKSARPITHQAARWIFSKCLLFPTTWLGCPVLVPARWLEGPARHVSRSSPRRSATEAFRTLRPAITIRRVRQMNGPTAAGCVVLARLWLPRPQVPQARGCGSTSWKSVLGVEGFNFLPRRTLQCG</sequence>
<keyword evidence="2" id="KW-1185">Reference proteome</keyword>
<dbReference type="Proteomes" id="UP000799444">
    <property type="component" value="Unassembled WGS sequence"/>
</dbReference>
<reference evidence="1" key="1">
    <citation type="journal article" date="2020" name="Stud. Mycol.">
        <title>101 Dothideomycetes genomes: a test case for predicting lifestyles and emergence of pathogens.</title>
        <authorList>
            <person name="Haridas S."/>
            <person name="Albert R."/>
            <person name="Binder M."/>
            <person name="Bloem J."/>
            <person name="Labutti K."/>
            <person name="Salamov A."/>
            <person name="Andreopoulos B."/>
            <person name="Baker S."/>
            <person name="Barry K."/>
            <person name="Bills G."/>
            <person name="Bluhm B."/>
            <person name="Cannon C."/>
            <person name="Castanera R."/>
            <person name="Culley D."/>
            <person name="Daum C."/>
            <person name="Ezra D."/>
            <person name="Gonzalez J."/>
            <person name="Henrissat B."/>
            <person name="Kuo A."/>
            <person name="Liang C."/>
            <person name="Lipzen A."/>
            <person name="Lutzoni F."/>
            <person name="Magnuson J."/>
            <person name="Mondo S."/>
            <person name="Nolan M."/>
            <person name="Ohm R."/>
            <person name="Pangilinan J."/>
            <person name="Park H.-J."/>
            <person name="Ramirez L."/>
            <person name="Alfaro M."/>
            <person name="Sun H."/>
            <person name="Tritt A."/>
            <person name="Yoshinaga Y."/>
            <person name="Zwiers L.-H."/>
            <person name="Turgeon B."/>
            <person name="Goodwin S."/>
            <person name="Spatafora J."/>
            <person name="Crous P."/>
            <person name="Grigoriev I."/>
        </authorList>
    </citation>
    <scope>NUCLEOTIDE SEQUENCE</scope>
    <source>
        <strain evidence="1">CBS 125425</strain>
    </source>
</reference>